<dbReference type="Gene3D" id="1.20.120.1760">
    <property type="match status" value="1"/>
</dbReference>
<evidence type="ECO:0000313" key="5">
    <source>
        <dbReference type="Proteomes" id="UP000236751"/>
    </source>
</evidence>
<dbReference type="InterPro" id="IPR048254">
    <property type="entry name" value="CDP_ALCOHOL_P_TRANSF_CS"/>
</dbReference>
<dbReference type="Proteomes" id="UP000236751">
    <property type="component" value="Unassembled WGS sequence"/>
</dbReference>
<evidence type="ECO:0000256" key="1">
    <source>
        <dbReference type="ARBA" id="ARBA00022679"/>
    </source>
</evidence>
<feature type="transmembrane region" description="Helical" evidence="3">
    <location>
        <begin position="366"/>
        <end position="384"/>
    </location>
</feature>
<dbReference type="InterPro" id="IPR000462">
    <property type="entry name" value="CDP-OH_P_trans"/>
</dbReference>
<feature type="transmembrane region" description="Helical" evidence="3">
    <location>
        <begin position="217"/>
        <end position="237"/>
    </location>
</feature>
<dbReference type="GO" id="GO:0008654">
    <property type="term" value="P:phospholipid biosynthetic process"/>
    <property type="evidence" value="ECO:0007669"/>
    <property type="project" value="InterPro"/>
</dbReference>
<organism evidence="4 5">
    <name type="scientific">Nitrosospira multiformis (strain ATCC 25196 / NCIMB 11849 / C 71)</name>
    <dbReference type="NCBI Taxonomy" id="323848"/>
    <lineage>
        <taxon>Bacteria</taxon>
        <taxon>Pseudomonadati</taxon>
        <taxon>Pseudomonadota</taxon>
        <taxon>Betaproteobacteria</taxon>
        <taxon>Nitrosomonadales</taxon>
        <taxon>Nitrosomonadaceae</taxon>
        <taxon>Nitrosospira</taxon>
    </lineage>
</organism>
<dbReference type="GO" id="GO:0016020">
    <property type="term" value="C:membrane"/>
    <property type="evidence" value="ECO:0007669"/>
    <property type="project" value="InterPro"/>
</dbReference>
<keyword evidence="3" id="KW-0472">Membrane</keyword>
<keyword evidence="1 2" id="KW-0808">Transferase</keyword>
<reference evidence="4 5" key="1">
    <citation type="submission" date="2016-10" db="EMBL/GenBank/DDBJ databases">
        <authorList>
            <person name="de Groot N.N."/>
        </authorList>
    </citation>
    <scope>NUCLEOTIDE SEQUENCE [LARGE SCALE GENOMIC DNA]</scope>
    <source>
        <strain evidence="4 5">Nl13</strain>
    </source>
</reference>
<evidence type="ECO:0000256" key="2">
    <source>
        <dbReference type="RuleBase" id="RU003750"/>
    </source>
</evidence>
<protein>
    <submittedName>
        <fullName evidence="4">Phosphatidylglycerophosphate synthase</fullName>
    </submittedName>
</protein>
<dbReference type="EMBL" id="FNVK01000001">
    <property type="protein sequence ID" value="SEF40348.1"/>
    <property type="molecule type" value="Genomic_DNA"/>
</dbReference>
<evidence type="ECO:0000313" key="4">
    <source>
        <dbReference type="EMBL" id="SEF40348.1"/>
    </source>
</evidence>
<evidence type="ECO:0000256" key="3">
    <source>
        <dbReference type="SAM" id="Phobius"/>
    </source>
</evidence>
<keyword evidence="3" id="KW-0812">Transmembrane</keyword>
<name>A0A1H5RRI0_NITMU</name>
<dbReference type="Pfam" id="PF01066">
    <property type="entry name" value="CDP-OH_P_transf"/>
    <property type="match status" value="1"/>
</dbReference>
<gene>
    <name evidence="4" type="ORF">SAMN05216403_101127</name>
</gene>
<keyword evidence="3" id="KW-1133">Transmembrane helix</keyword>
<comment type="similarity">
    <text evidence="2">Belongs to the CDP-alcohol phosphatidyltransferase class-I family.</text>
</comment>
<sequence length="427" mass="47736">MPAAISRSTCKTYQLTTPDTEISKQLADSSMPVYIHIIGDSETDIWGLSGRERLQRMLKAFAGTRLVDNPARIPAPASALLLRGDYLFDAIVLDALLKAKTDLMLVSDEDKPVAVRISGENVHQVLAEFAGEGQNLSSLRRYELGELGLPNLRQNLKKRDAPYVLPISRNSRCNLESELFKRSYKGVTDFVTKWLWPAPAFHAVHFCIRMGLRPNHITLLSLLFAVLAGVAFWYGFYGSGLVMGWFMTFLDTVDGKLARVTVTSSRFGDVLDHGLDIIHPPLWYIAWGVGLSADYSLSSHLPLLFALILIGYIGGRLCEGAFQFWVASFDIFIWRPLDSFNRLITARRNPNLVLLTFGWLAGRPDIGLLSVVIWHLLSTGFLLVRVAMGWVSRRSCGPLHSWFEEIVGGQDEGKLAVRIFAPLKSRK</sequence>
<dbReference type="InterPro" id="IPR043130">
    <property type="entry name" value="CDP-OH_PTrfase_TM_dom"/>
</dbReference>
<dbReference type="PROSITE" id="PS00379">
    <property type="entry name" value="CDP_ALCOHOL_P_TRANSF"/>
    <property type="match status" value="1"/>
</dbReference>
<dbReference type="GO" id="GO:0016780">
    <property type="term" value="F:phosphotransferase activity, for other substituted phosphate groups"/>
    <property type="evidence" value="ECO:0007669"/>
    <property type="project" value="InterPro"/>
</dbReference>
<dbReference type="AlphaFoldDB" id="A0A1H5RRI0"/>
<accession>A0A1H5RRI0</accession>
<proteinExistence type="inferred from homology"/>